<dbReference type="PIRSF" id="PIRSF033563">
    <property type="entry name" value="UCP033563"/>
    <property type="match status" value="1"/>
</dbReference>
<name>A0A1M6EDH7_9FLAO</name>
<dbReference type="Pfam" id="PF06245">
    <property type="entry name" value="DUF1015"/>
    <property type="match status" value="1"/>
</dbReference>
<dbReference type="InterPro" id="IPR008323">
    <property type="entry name" value="UCP033563"/>
</dbReference>
<dbReference type="AlphaFoldDB" id="A0A1M6EDH7"/>
<reference evidence="1 2" key="1">
    <citation type="submission" date="2016-11" db="EMBL/GenBank/DDBJ databases">
        <authorList>
            <person name="Jaros S."/>
            <person name="Januszkiewicz K."/>
            <person name="Wedrychowicz H."/>
        </authorList>
    </citation>
    <scope>NUCLEOTIDE SEQUENCE [LARGE SCALE GENOMIC DNA]</scope>
    <source>
        <strain evidence="1 2">CGMCC 1.12213</strain>
    </source>
</reference>
<dbReference type="PANTHER" id="PTHR36454:SF1">
    <property type="entry name" value="DUF1015 DOMAIN-CONTAINING PROTEIN"/>
    <property type="match status" value="1"/>
</dbReference>
<dbReference type="OrthoDB" id="9781616at2"/>
<sequence>MAKIIPFKAVRPTRDKVSLVASRSYQSYTQKELEARLDGNPFSFLHIINPGYKYHQEITGKARYTLVKNRYLEFKEDGIFIQDETPAYYIYKIVNRDGIAFSGIVAAASAEDYKADIIKKHEDTLEFRENIFKDYLKTVGFNAEPVLLTYPDNDVISDIITETQKERAEFEFTTHFRDTHYLWLVEDEASINKIKTAFNTMNSIYIADGHHRSASSFLLAEDLKAENKMHSGDEAYNYFMSYLIPESELKIYEFNRLVKDLNGLTKDAFLIKLDAVFRIENRGSELYKPSRKHHFSMYLDGEFYSLYLRKHNYSLDNPLLALDTHILYKTVLEPILGISDLRNDTRIDYSHGKNDLVNIKMKVDKGDYAVGFGLVPISVDELKAIANSGLTMPPKSTFIEPKLRSGVTIYEF</sequence>
<dbReference type="eggNOG" id="COG4198">
    <property type="taxonomic scope" value="Bacteria"/>
</dbReference>
<keyword evidence="2" id="KW-1185">Reference proteome</keyword>
<dbReference type="Proteomes" id="UP000184396">
    <property type="component" value="Unassembled WGS sequence"/>
</dbReference>
<dbReference type="RefSeq" id="WP_019386557.1">
    <property type="nucleotide sequence ID" value="NZ_ALIH01000002.1"/>
</dbReference>
<dbReference type="EMBL" id="FQYK01000004">
    <property type="protein sequence ID" value="SHI83439.1"/>
    <property type="molecule type" value="Genomic_DNA"/>
</dbReference>
<organism evidence="1 2">
    <name type="scientific">Algibacter luteus</name>
    <dbReference type="NCBI Taxonomy" id="1178825"/>
    <lineage>
        <taxon>Bacteria</taxon>
        <taxon>Pseudomonadati</taxon>
        <taxon>Bacteroidota</taxon>
        <taxon>Flavobacteriia</taxon>
        <taxon>Flavobacteriales</taxon>
        <taxon>Flavobacteriaceae</taxon>
        <taxon>Algibacter</taxon>
    </lineage>
</organism>
<accession>A0A1M6EDH7</accession>
<evidence type="ECO:0000313" key="1">
    <source>
        <dbReference type="EMBL" id="SHI83439.1"/>
    </source>
</evidence>
<evidence type="ECO:0000313" key="2">
    <source>
        <dbReference type="Proteomes" id="UP000184396"/>
    </source>
</evidence>
<protein>
    <submittedName>
        <fullName evidence="1">Uncharacterized conserved protein, DUF1015 family</fullName>
    </submittedName>
</protein>
<gene>
    <name evidence="1" type="ORF">SAMN05216261_1922</name>
</gene>
<dbReference type="PANTHER" id="PTHR36454">
    <property type="entry name" value="LMO2823 PROTEIN"/>
    <property type="match status" value="1"/>
</dbReference>
<dbReference type="STRING" id="1178825.SAMN05216261_1922"/>
<proteinExistence type="predicted"/>